<dbReference type="KEGG" id="xyk:GT347_11235"/>
<protein>
    <submittedName>
        <fullName evidence="2">DUF4325 domain-containing protein</fullName>
    </submittedName>
</protein>
<proteinExistence type="predicted"/>
<dbReference type="Pfam" id="PF14213">
    <property type="entry name" value="DUF4325"/>
    <property type="match status" value="1"/>
</dbReference>
<dbReference type="InterPro" id="IPR025474">
    <property type="entry name" value="DUF4325"/>
</dbReference>
<dbReference type="Proteomes" id="UP000464787">
    <property type="component" value="Chromosome"/>
</dbReference>
<dbReference type="EMBL" id="CP047650">
    <property type="protein sequence ID" value="QHI98518.1"/>
    <property type="molecule type" value="Genomic_DNA"/>
</dbReference>
<reference evidence="2 3" key="1">
    <citation type="submission" date="2020-01" db="EMBL/GenBank/DDBJ databases">
        <title>Genome sequencing of strain KACC 21265.</title>
        <authorList>
            <person name="Heo J."/>
            <person name="Kim S.-J."/>
            <person name="Kim J.-S."/>
            <person name="Hong S.-B."/>
            <person name="Kwon S.-W."/>
        </authorList>
    </citation>
    <scope>NUCLEOTIDE SEQUENCE [LARGE SCALE GENOMIC DNA]</scope>
    <source>
        <strain evidence="2 3">KACC 21265</strain>
    </source>
</reference>
<sequence>MTQLVSLRTLAHSRTLGSRTIATPIRAQVEAHLSAGDEVVLDFTGISITQGFADELVGGIVLAQGLQVLEKLVFKGCSRAVQQIISFVIADRAEQHQSRGRSTATGQPV</sequence>
<evidence type="ECO:0000313" key="3">
    <source>
        <dbReference type="Proteomes" id="UP000464787"/>
    </source>
</evidence>
<gene>
    <name evidence="2" type="ORF">GT347_11235</name>
</gene>
<evidence type="ECO:0000313" key="2">
    <source>
        <dbReference type="EMBL" id="QHI98518.1"/>
    </source>
</evidence>
<evidence type="ECO:0000259" key="1">
    <source>
        <dbReference type="Pfam" id="PF14213"/>
    </source>
</evidence>
<dbReference type="RefSeq" id="WP_160552035.1">
    <property type="nucleotide sequence ID" value="NZ_CP047650.1"/>
</dbReference>
<name>A0A857J6V7_9BURK</name>
<accession>A0A857J6V7</accession>
<organism evidence="2 3">
    <name type="scientific">Xylophilus rhododendri</name>
    <dbReference type="NCBI Taxonomy" id="2697032"/>
    <lineage>
        <taxon>Bacteria</taxon>
        <taxon>Pseudomonadati</taxon>
        <taxon>Pseudomonadota</taxon>
        <taxon>Betaproteobacteria</taxon>
        <taxon>Burkholderiales</taxon>
        <taxon>Xylophilus</taxon>
    </lineage>
</organism>
<feature type="domain" description="DUF4325" evidence="1">
    <location>
        <begin position="22"/>
        <end position="81"/>
    </location>
</feature>
<keyword evidence="3" id="KW-1185">Reference proteome</keyword>
<dbReference type="AlphaFoldDB" id="A0A857J6V7"/>